<name>A0AAD9NQI3_RIDPI</name>
<evidence type="ECO:0000313" key="2">
    <source>
        <dbReference type="Proteomes" id="UP001209878"/>
    </source>
</evidence>
<gene>
    <name evidence="1" type="ORF">NP493_621g02052</name>
</gene>
<comment type="caution">
    <text evidence="1">The sequence shown here is derived from an EMBL/GenBank/DDBJ whole genome shotgun (WGS) entry which is preliminary data.</text>
</comment>
<dbReference type="GO" id="GO:0004842">
    <property type="term" value="F:ubiquitin-protein transferase activity"/>
    <property type="evidence" value="ECO:0007669"/>
    <property type="project" value="InterPro"/>
</dbReference>
<sequence length="340" mass="38833">MTLVRHFGQAWNLLRVAIAKVGFGGVQVPREFCEETVTTDTRLAMLLPTVKGLGVCSFALLQYLATMQNNFMEEYSRLTSQSCEECVSVRDVTRAHLISYHPERDLLPLVLSCCQYSLHVGKGSAVTYDFVNLQGQIEDRFLRNRPRLDPQVDLMAFREDFSSASIFTDLDKLIFQEPLGQAEHRRICSEMRDLTDMTNSLANLDIAIGFLVSVGGQPDSLLMAFMKDTLEMKADSIHSAQARQLCRLKHVKSLWLLLSHERAKRLARYGQDAFDNIDEKYRVPLSTDQQQQLDAMLRHIRVESLMAALYECSLLHITVRQDPNAEDYNDNQDQPYVSFQ</sequence>
<dbReference type="EMBL" id="JAODUO010000621">
    <property type="protein sequence ID" value="KAK2177038.1"/>
    <property type="molecule type" value="Genomic_DNA"/>
</dbReference>
<dbReference type="PANTHER" id="PTHR22605">
    <property type="entry name" value="RZ-TYPE DOMAIN-CONTAINING PROTEIN"/>
    <property type="match status" value="1"/>
</dbReference>
<accession>A0AAD9NQI3</accession>
<dbReference type="InterPro" id="IPR031248">
    <property type="entry name" value="RNF213"/>
</dbReference>
<proteinExistence type="predicted"/>
<dbReference type="PANTHER" id="PTHR22605:SF16">
    <property type="entry name" value="E3 UBIQUITIN-PROTEIN LIGASE RNF213"/>
    <property type="match status" value="1"/>
</dbReference>
<evidence type="ECO:0000313" key="1">
    <source>
        <dbReference type="EMBL" id="KAK2177038.1"/>
    </source>
</evidence>
<dbReference type="AlphaFoldDB" id="A0AAD9NQI3"/>
<dbReference type="Proteomes" id="UP001209878">
    <property type="component" value="Unassembled WGS sequence"/>
</dbReference>
<keyword evidence="2" id="KW-1185">Reference proteome</keyword>
<protein>
    <submittedName>
        <fullName evidence="1">Uncharacterized protein</fullName>
    </submittedName>
</protein>
<dbReference type="GO" id="GO:0016887">
    <property type="term" value="F:ATP hydrolysis activity"/>
    <property type="evidence" value="ECO:0007669"/>
    <property type="project" value="InterPro"/>
</dbReference>
<reference evidence="1" key="1">
    <citation type="journal article" date="2023" name="Mol. Biol. Evol.">
        <title>Third-Generation Sequencing Reveals the Adaptive Role of the Epigenome in Three Deep-Sea Polychaetes.</title>
        <authorList>
            <person name="Perez M."/>
            <person name="Aroh O."/>
            <person name="Sun Y."/>
            <person name="Lan Y."/>
            <person name="Juniper S.K."/>
            <person name="Young C.R."/>
            <person name="Angers B."/>
            <person name="Qian P.Y."/>
        </authorList>
    </citation>
    <scope>NUCLEOTIDE SEQUENCE</scope>
    <source>
        <strain evidence="1">R07B-5</strain>
    </source>
</reference>
<organism evidence="1 2">
    <name type="scientific">Ridgeia piscesae</name>
    <name type="common">Tubeworm</name>
    <dbReference type="NCBI Taxonomy" id="27915"/>
    <lineage>
        <taxon>Eukaryota</taxon>
        <taxon>Metazoa</taxon>
        <taxon>Spiralia</taxon>
        <taxon>Lophotrochozoa</taxon>
        <taxon>Annelida</taxon>
        <taxon>Polychaeta</taxon>
        <taxon>Sedentaria</taxon>
        <taxon>Canalipalpata</taxon>
        <taxon>Sabellida</taxon>
        <taxon>Siboglinidae</taxon>
        <taxon>Ridgeia</taxon>
    </lineage>
</organism>